<evidence type="ECO:0000313" key="3">
    <source>
        <dbReference type="EMBL" id="MBB6208840.1"/>
    </source>
</evidence>
<evidence type="ECO:0000256" key="2">
    <source>
        <dbReference type="ARBA" id="ARBA00023239"/>
    </source>
</evidence>
<dbReference type="PANTHER" id="PTHR33542">
    <property type="entry name" value="SIROHYDROCHLORIN FERROCHELATASE, CHLOROPLASTIC"/>
    <property type="match status" value="1"/>
</dbReference>
<comment type="caution">
    <text evidence="3">The sequence shown here is derived from an EMBL/GenBank/DDBJ whole genome shotgun (WGS) entry which is preliminary data.</text>
</comment>
<keyword evidence="1" id="KW-0479">Metal-binding</keyword>
<dbReference type="RefSeq" id="WP_184260328.1">
    <property type="nucleotide sequence ID" value="NZ_JACIIX010000001.1"/>
</dbReference>
<dbReference type="Proteomes" id="UP000544872">
    <property type="component" value="Unassembled WGS sequence"/>
</dbReference>
<evidence type="ECO:0000313" key="4">
    <source>
        <dbReference type="Proteomes" id="UP000544872"/>
    </source>
</evidence>
<dbReference type="GO" id="GO:0046872">
    <property type="term" value="F:metal ion binding"/>
    <property type="evidence" value="ECO:0007669"/>
    <property type="project" value="UniProtKB-KW"/>
</dbReference>
<keyword evidence="4" id="KW-1185">Reference proteome</keyword>
<proteinExistence type="predicted"/>
<gene>
    <name evidence="3" type="ORF">FHS48_000221</name>
</gene>
<dbReference type="PANTHER" id="PTHR33542:SF3">
    <property type="entry name" value="SIROHYDROCHLORIN FERROCHELATASE, CHLOROPLASTIC"/>
    <property type="match status" value="1"/>
</dbReference>
<dbReference type="EC" id="4.99.1.3" evidence="3"/>
<dbReference type="EMBL" id="JACIIX010000001">
    <property type="protein sequence ID" value="MBB6208840.1"/>
    <property type="molecule type" value="Genomic_DNA"/>
</dbReference>
<dbReference type="SUPFAM" id="SSF53800">
    <property type="entry name" value="Chelatase"/>
    <property type="match status" value="1"/>
</dbReference>
<evidence type="ECO:0000256" key="1">
    <source>
        <dbReference type="ARBA" id="ARBA00022723"/>
    </source>
</evidence>
<organism evidence="3 4">
    <name type="scientific">Novispirillum itersonii</name>
    <name type="common">Aquaspirillum itersonii</name>
    <dbReference type="NCBI Taxonomy" id="189"/>
    <lineage>
        <taxon>Bacteria</taxon>
        <taxon>Pseudomonadati</taxon>
        <taxon>Pseudomonadota</taxon>
        <taxon>Alphaproteobacteria</taxon>
        <taxon>Rhodospirillales</taxon>
        <taxon>Novispirillaceae</taxon>
        <taxon>Novispirillum</taxon>
    </lineage>
</organism>
<dbReference type="InterPro" id="IPR002762">
    <property type="entry name" value="CbiX-like"/>
</dbReference>
<dbReference type="Gene3D" id="3.40.50.1400">
    <property type="match status" value="2"/>
</dbReference>
<keyword evidence="2 3" id="KW-0456">Lyase</keyword>
<protein>
    <submittedName>
        <fullName evidence="3">Sirohydrochlorin cobaltochelatase</fullName>
        <ecNumber evidence="3">4.99.1.3</ecNumber>
    </submittedName>
</protein>
<dbReference type="InterPro" id="IPR050963">
    <property type="entry name" value="Sirohydro_Cobaltochel/CbiX"/>
</dbReference>
<dbReference type="CDD" id="cd03416">
    <property type="entry name" value="CbiX_SirB_N"/>
    <property type="match status" value="2"/>
</dbReference>
<dbReference type="GO" id="GO:0016852">
    <property type="term" value="F:sirohydrochlorin cobaltochelatase activity"/>
    <property type="evidence" value="ECO:0007669"/>
    <property type="project" value="UniProtKB-EC"/>
</dbReference>
<name>A0A7W9ZCG7_NOVIT</name>
<dbReference type="Pfam" id="PF01903">
    <property type="entry name" value="CbiX"/>
    <property type="match status" value="2"/>
</dbReference>
<sequence>MTDLHHGVPGEGGCSVPSGTDRQGRLQALCTVEDAPALLLVGHGSARTERARLPTLALAERLRQRGPWCTVAVAFWKEPPFIREALAALTAPRVIVVPNFASDGIFTREKIPAELAAAGYPGQVILTGAIGAHPLVEQIMVRRIDAALARIRAAGWPPDQVTVLLVGHGSRRPGGSSTTITQLADRLAAAVHGPRVHACFIEEAPLVTDWRELTASPVVIVMPMLIAEGMHGSEDVPPQFGLTAEDVAPSAPDLTGPVACGDRQVWYWRGIGSSPDLIDIIEDMAFPHLTR</sequence>
<reference evidence="3 4" key="1">
    <citation type="submission" date="2020-08" db="EMBL/GenBank/DDBJ databases">
        <title>Genomic Encyclopedia of Type Strains, Phase IV (KMG-IV): sequencing the most valuable type-strain genomes for metagenomic binning, comparative biology and taxonomic classification.</title>
        <authorList>
            <person name="Goeker M."/>
        </authorList>
    </citation>
    <scope>NUCLEOTIDE SEQUENCE [LARGE SCALE GENOMIC DNA]</scope>
    <source>
        <strain evidence="3 4">DSM 11590</strain>
    </source>
</reference>
<accession>A0A7W9ZCG7</accession>
<dbReference type="AlphaFoldDB" id="A0A7W9ZCG7"/>